<dbReference type="OrthoDB" id="10002886at2759"/>
<protein>
    <submittedName>
        <fullName evidence="1">Uncharacterized protein</fullName>
    </submittedName>
</protein>
<feature type="non-terminal residue" evidence="1">
    <location>
        <position position="169"/>
    </location>
</feature>
<organism evidence="1 2">
    <name type="scientific">Protopolystoma xenopodis</name>
    <dbReference type="NCBI Taxonomy" id="117903"/>
    <lineage>
        <taxon>Eukaryota</taxon>
        <taxon>Metazoa</taxon>
        <taxon>Spiralia</taxon>
        <taxon>Lophotrochozoa</taxon>
        <taxon>Platyhelminthes</taxon>
        <taxon>Monogenea</taxon>
        <taxon>Polyopisthocotylea</taxon>
        <taxon>Polystomatidea</taxon>
        <taxon>Polystomatidae</taxon>
        <taxon>Protopolystoma</taxon>
    </lineage>
</organism>
<gene>
    <name evidence="1" type="ORF">PXEA_LOCUS25467</name>
</gene>
<dbReference type="Proteomes" id="UP000784294">
    <property type="component" value="Unassembled WGS sequence"/>
</dbReference>
<dbReference type="AlphaFoldDB" id="A0A3S5AAS2"/>
<dbReference type="EMBL" id="CAAALY010129357">
    <property type="protein sequence ID" value="VEL32027.1"/>
    <property type="molecule type" value="Genomic_DNA"/>
</dbReference>
<reference evidence="1" key="1">
    <citation type="submission" date="2018-11" db="EMBL/GenBank/DDBJ databases">
        <authorList>
            <consortium name="Pathogen Informatics"/>
        </authorList>
    </citation>
    <scope>NUCLEOTIDE SEQUENCE</scope>
</reference>
<proteinExistence type="predicted"/>
<evidence type="ECO:0000313" key="2">
    <source>
        <dbReference type="Proteomes" id="UP000784294"/>
    </source>
</evidence>
<evidence type="ECO:0000313" key="1">
    <source>
        <dbReference type="EMBL" id="VEL32027.1"/>
    </source>
</evidence>
<accession>A0A3S5AAS2</accession>
<sequence length="169" mass="17945">MVLSGPELFLQLLTGEAEREEHRRLGAALVESLACLRQAARLASLTGLQARCSDVYGLLVDVAEAAVVAAVAAEAAQPQKTTETAGLAGGAWLSGGSAARLHTSQALSLETVLANGLEMVCQAPECWTHVFRACRHVAWLEHMQFVGSGTTTKDSDRQVILLLLLLLLL</sequence>
<name>A0A3S5AAS2_9PLAT</name>
<comment type="caution">
    <text evidence="1">The sequence shown here is derived from an EMBL/GenBank/DDBJ whole genome shotgun (WGS) entry which is preliminary data.</text>
</comment>
<keyword evidence="2" id="KW-1185">Reference proteome</keyword>